<gene>
    <name evidence="1" type="ORF">HCEG_03967</name>
</gene>
<reference evidence="2" key="1">
    <citation type="submission" date="2008-07" db="EMBL/GenBank/DDBJ databases">
        <title>Annotation of Ajellomyces capsulatus strain H88.</title>
        <authorList>
            <person name="Champion M."/>
            <person name="Cuomo C."/>
            <person name="Ma L.-J."/>
            <person name="Henn M.R."/>
            <person name="Sil A."/>
            <person name="Goldman B."/>
            <person name="Young S.K."/>
            <person name="Kodira C.D."/>
            <person name="Zeng Q."/>
            <person name="Koehrsen M."/>
            <person name="Alvarado L."/>
            <person name="Berlin A."/>
            <person name="Borenstein D."/>
            <person name="Chen Z."/>
            <person name="Engels R."/>
            <person name="Freedman E."/>
            <person name="Gellesch M."/>
            <person name="Goldberg J."/>
            <person name="Griggs A."/>
            <person name="Gujja S."/>
            <person name="Heiman D."/>
            <person name="Hepburn T."/>
            <person name="Howarth C."/>
            <person name="Jen D."/>
            <person name="Larson L."/>
            <person name="Lewis B."/>
            <person name="Mehta T."/>
            <person name="Park D."/>
            <person name="Pearson M."/>
            <person name="Roberts A."/>
            <person name="Saif S."/>
            <person name="Shea T."/>
            <person name="Shenoy N."/>
            <person name="Sisk P."/>
            <person name="Stolte C."/>
            <person name="Sykes S."/>
            <person name="Walk T."/>
            <person name="White J."/>
            <person name="Yandava C."/>
            <person name="Klein B."/>
            <person name="McEwen J.G."/>
            <person name="Puccia R."/>
            <person name="Goldman G.H."/>
            <person name="Felipe M.S."/>
            <person name="Nino-Vega G."/>
            <person name="San-Blas G."/>
            <person name="Taylor J."/>
            <person name="Mendoza L."/>
            <person name="Galagan J."/>
            <person name="Nusbaum C."/>
            <person name="Birren B."/>
        </authorList>
    </citation>
    <scope>NUCLEOTIDE SEQUENCE [LARGE SCALE GENOMIC DNA]</scope>
    <source>
        <strain evidence="2">H88</strain>
    </source>
</reference>
<dbReference type="AlphaFoldDB" id="F0UEM2"/>
<accession>F0UEM2</accession>
<dbReference type="HOGENOM" id="CLU_202709_0_0_1"/>
<proteinExistence type="predicted"/>
<protein>
    <submittedName>
        <fullName evidence="1">Uncharacterized protein</fullName>
    </submittedName>
</protein>
<organism evidence="2">
    <name type="scientific">Ajellomyces capsulatus (strain H88)</name>
    <name type="common">Darling's disease fungus</name>
    <name type="synonym">Histoplasma capsulatum</name>
    <dbReference type="NCBI Taxonomy" id="544711"/>
    <lineage>
        <taxon>Eukaryota</taxon>
        <taxon>Fungi</taxon>
        <taxon>Dikarya</taxon>
        <taxon>Ascomycota</taxon>
        <taxon>Pezizomycotina</taxon>
        <taxon>Eurotiomycetes</taxon>
        <taxon>Eurotiomycetidae</taxon>
        <taxon>Onygenales</taxon>
        <taxon>Ajellomycetaceae</taxon>
        <taxon>Histoplasma</taxon>
    </lineage>
</organism>
<name>F0UEM2_AJEC8</name>
<dbReference type="EMBL" id="DS990638">
    <property type="protein sequence ID" value="EGC44752.1"/>
    <property type="molecule type" value="Genomic_DNA"/>
</dbReference>
<sequence length="71" mass="7968">MSTSTTFHVLGPLFRVPYIGRSRLVGGRAEASRSREARKVGVGEETERFFFQRESYTANQIGTGVKRGAFR</sequence>
<evidence type="ECO:0000313" key="2">
    <source>
        <dbReference type="Proteomes" id="UP000008142"/>
    </source>
</evidence>
<dbReference type="Proteomes" id="UP000008142">
    <property type="component" value="Unassembled WGS sequence"/>
</dbReference>
<evidence type="ECO:0000313" key="1">
    <source>
        <dbReference type="EMBL" id="EGC44752.1"/>
    </source>
</evidence>